<reference evidence="2" key="1">
    <citation type="submission" date="2016-10" db="EMBL/GenBank/DDBJ databases">
        <authorList>
            <person name="Varghese N."/>
        </authorList>
    </citation>
    <scope>NUCLEOTIDE SEQUENCE [LARGE SCALE GENOMIC DNA]</scope>
    <source>
        <strain evidence="2">DSM 12489</strain>
    </source>
</reference>
<sequence length="269" mass="30822">MPGQDTLMKVLTRSLSGGALDVLGVHGVELAEPFPTELPANTLRMDRVWRMTNQDLFHLEFQTKRESTLHRFLEYDARLANEHRVSIRTVVLYHASVTNAPAELDIGTALYRVENVFLSRLDGEQALNEVERHLRAGQWEPSDRIRLGLALNMRLENQEEAFERVRELIPQVPDETERDLVVSAILVLGDQGLTEEQRVQLRKELRKVSKLAEELYEEGRHEGLQEGIMKGRIEIARNMLRKGVAIEDIADTTGLSKQEIEDLMRKQSH</sequence>
<evidence type="ECO:0008006" key="3">
    <source>
        <dbReference type="Google" id="ProtNLM"/>
    </source>
</evidence>
<evidence type="ECO:0000313" key="1">
    <source>
        <dbReference type="EMBL" id="SDW97814.1"/>
    </source>
</evidence>
<protein>
    <recommendedName>
        <fullName evidence="3">Transposase (putative) YhgA-like domain-containing protein</fullName>
    </recommendedName>
</protein>
<evidence type="ECO:0000313" key="2">
    <source>
        <dbReference type="Proteomes" id="UP000182589"/>
    </source>
</evidence>
<dbReference type="Proteomes" id="UP000182589">
    <property type="component" value="Unassembled WGS sequence"/>
</dbReference>
<dbReference type="AlphaFoldDB" id="A0A1H2XZF9"/>
<accession>A0A1H2XZF9</accession>
<dbReference type="RefSeq" id="WP_074693769.1">
    <property type="nucleotide sequence ID" value="NZ_FNOJ01000025.1"/>
</dbReference>
<dbReference type="STRING" id="89784.SAMN04489725_12529"/>
<organism evidence="1 2">
    <name type="scientific">Alicyclobacillus hesperidum</name>
    <dbReference type="NCBI Taxonomy" id="89784"/>
    <lineage>
        <taxon>Bacteria</taxon>
        <taxon>Bacillati</taxon>
        <taxon>Bacillota</taxon>
        <taxon>Bacilli</taxon>
        <taxon>Bacillales</taxon>
        <taxon>Alicyclobacillaceae</taxon>
        <taxon>Alicyclobacillus</taxon>
    </lineage>
</organism>
<dbReference type="EMBL" id="FNOJ01000025">
    <property type="protein sequence ID" value="SDW97814.1"/>
    <property type="molecule type" value="Genomic_DNA"/>
</dbReference>
<keyword evidence="2" id="KW-1185">Reference proteome</keyword>
<dbReference type="PANTHER" id="PTHR34613">
    <property type="entry name" value="SLL0800 PROTEIN"/>
    <property type="match status" value="1"/>
</dbReference>
<dbReference type="PANTHER" id="PTHR34613:SF1">
    <property type="entry name" value="SLL6017 PROTEIN"/>
    <property type="match status" value="1"/>
</dbReference>
<gene>
    <name evidence="1" type="ORF">SAMN04489725_12529</name>
</gene>
<proteinExistence type="predicted"/>
<name>A0A1H2XZF9_9BACL</name>